<name>A0AB34KGC2_9PEZI</name>
<dbReference type="AlphaFoldDB" id="A0AB34KGC2"/>
<keyword evidence="12" id="KW-1185">Reference proteome</keyword>
<keyword evidence="5 8" id="KW-0103">Bromodomain</keyword>
<protein>
    <recommendedName>
        <fullName evidence="10">Bromo domain-containing protein</fullName>
    </recommendedName>
</protein>
<evidence type="ECO:0000256" key="8">
    <source>
        <dbReference type="PROSITE-ProRule" id="PRU00035"/>
    </source>
</evidence>
<evidence type="ECO:0000256" key="6">
    <source>
        <dbReference type="ARBA" id="ARBA00023163"/>
    </source>
</evidence>
<feature type="compositionally biased region" description="Polar residues" evidence="9">
    <location>
        <begin position="407"/>
        <end position="428"/>
    </location>
</feature>
<keyword evidence="4" id="KW-0805">Transcription regulation</keyword>
<keyword evidence="3" id="KW-0156">Chromatin regulator</keyword>
<evidence type="ECO:0000256" key="5">
    <source>
        <dbReference type="ARBA" id="ARBA00023117"/>
    </source>
</evidence>
<reference evidence="11 12" key="1">
    <citation type="journal article" date="2020" name="Microbiol. Resour. Announc.">
        <title>Draft Genome Sequence of a Cladosporium Species Isolated from the Mesophotic Ascidian Didemnum maculosum.</title>
        <authorList>
            <person name="Gioti A."/>
            <person name="Siaperas R."/>
            <person name="Nikolaivits E."/>
            <person name="Le Goff G."/>
            <person name="Ouazzani J."/>
            <person name="Kotoulas G."/>
            <person name="Topakas E."/>
        </authorList>
    </citation>
    <scope>NUCLEOTIDE SEQUENCE [LARGE SCALE GENOMIC DNA]</scope>
    <source>
        <strain evidence="11 12">TM138-S3</strain>
    </source>
</reference>
<evidence type="ECO:0000256" key="7">
    <source>
        <dbReference type="ARBA" id="ARBA00023242"/>
    </source>
</evidence>
<feature type="region of interest" description="Disordered" evidence="9">
    <location>
        <begin position="1"/>
        <end position="45"/>
    </location>
</feature>
<dbReference type="GO" id="GO:0006338">
    <property type="term" value="P:chromatin remodeling"/>
    <property type="evidence" value="ECO:0007669"/>
    <property type="project" value="InterPro"/>
</dbReference>
<dbReference type="GeneID" id="96008610"/>
<dbReference type="GO" id="GO:0003682">
    <property type="term" value="F:chromatin binding"/>
    <property type="evidence" value="ECO:0007669"/>
    <property type="project" value="TreeGrafter"/>
</dbReference>
<dbReference type="Pfam" id="PF22994">
    <property type="entry name" value="RSC4_Ig_like"/>
    <property type="match status" value="1"/>
</dbReference>
<comment type="caution">
    <text evidence="11">The sequence shown here is derived from an EMBL/GenBank/DDBJ whole genome shotgun (WGS) entry which is preliminary data.</text>
</comment>
<keyword evidence="6" id="KW-0804">Transcription</keyword>
<dbReference type="Proteomes" id="UP000803884">
    <property type="component" value="Unassembled WGS sequence"/>
</dbReference>
<evidence type="ECO:0000256" key="4">
    <source>
        <dbReference type="ARBA" id="ARBA00023015"/>
    </source>
</evidence>
<sequence>MDASRKRKAANATPSANDGSATKKIKLVNTRDVPSPAPASASSREALAQKVGLQLVNNLRKSQDKSGRLIASQFLTLPPRDELPDYYDFTKLPIAIDTIEDKLNDGGYKTVTEVESDFKRMVQNAKDYNNNHSEIYEDAERIRKLVYNYMKQHNPAYNEDSNYTSFPTPIPKAVERRANGGTDGHGANGRSTETPSRQRKPTAAASSEPPDRRASIMQNGTDGEHESGVNFTGLGFQDAQQTIIDALLKYTDDEGLEIFTPFAQLPSRKLEDYYKVIKFPVSLKGVRKRINGEHGKKEYTGVTDFKTWDAFEDMVSFIWRNAKDYNEDGSEMFELATQFEEHFKSLLEDAKSKVPEPNTKIKLGGPKPKVTLNLSQNRPSPSPATVSVDNDALTRQRQMVSAGVGGQQTEQRQSPAVNGMKRSNSQAPATEEGRPSTGVAVGLPAEAVKLEKAVSQSPAVNPAVPAVSAGVAADGSMPPPNARPTSSSPYPNGQPPVSSYTFTAPAYLPPTPVRTYSVADALLPKVTISTHPHLKLPKPLQLTIPPHPTLAQQSRTLSLPSSNYFLQICPVVSKTLSYGRPYKMFVFVNGTRLTQLDTLRDGSLKMHMYEGSLAQGVNRIEIEVAASRDNGKEGLDVEKVTVFANLMRS</sequence>
<organism evidence="11 12">
    <name type="scientific">Cladosporium halotolerans</name>
    <dbReference type="NCBI Taxonomy" id="1052096"/>
    <lineage>
        <taxon>Eukaryota</taxon>
        <taxon>Fungi</taxon>
        <taxon>Dikarya</taxon>
        <taxon>Ascomycota</taxon>
        <taxon>Pezizomycotina</taxon>
        <taxon>Dothideomycetes</taxon>
        <taxon>Dothideomycetidae</taxon>
        <taxon>Cladosporiales</taxon>
        <taxon>Cladosporiaceae</taxon>
        <taxon>Cladosporium</taxon>
    </lineage>
</organism>
<dbReference type="InterPro" id="IPR054551">
    <property type="entry name" value="RSC4_Ig-like"/>
</dbReference>
<dbReference type="GO" id="GO:0016586">
    <property type="term" value="C:RSC-type complex"/>
    <property type="evidence" value="ECO:0007669"/>
    <property type="project" value="InterPro"/>
</dbReference>
<dbReference type="PROSITE" id="PS50014">
    <property type="entry name" value="BROMODOMAIN_2"/>
    <property type="match status" value="2"/>
</dbReference>
<evidence type="ECO:0000256" key="2">
    <source>
        <dbReference type="ARBA" id="ARBA00022737"/>
    </source>
</evidence>
<dbReference type="SMART" id="SM00297">
    <property type="entry name" value="BROMO"/>
    <property type="match status" value="2"/>
</dbReference>
<evidence type="ECO:0000313" key="12">
    <source>
        <dbReference type="Proteomes" id="UP000803884"/>
    </source>
</evidence>
<gene>
    <name evidence="11" type="ORF">WHR41_07167</name>
</gene>
<dbReference type="InterPro" id="IPR001487">
    <property type="entry name" value="Bromodomain"/>
</dbReference>
<dbReference type="GO" id="GO:0006368">
    <property type="term" value="P:transcription elongation by RNA polymerase II"/>
    <property type="evidence" value="ECO:0007669"/>
    <property type="project" value="TreeGrafter"/>
</dbReference>
<dbReference type="RefSeq" id="XP_069226906.1">
    <property type="nucleotide sequence ID" value="XM_069375772.1"/>
</dbReference>
<evidence type="ECO:0000313" key="11">
    <source>
        <dbReference type="EMBL" id="KAL1583800.1"/>
    </source>
</evidence>
<dbReference type="InterPro" id="IPR037382">
    <property type="entry name" value="Rsc/polybromo"/>
</dbReference>
<evidence type="ECO:0000256" key="1">
    <source>
        <dbReference type="ARBA" id="ARBA00004123"/>
    </source>
</evidence>
<accession>A0AB34KGC2</accession>
<feature type="domain" description="Bromo" evidence="10">
    <location>
        <begin position="66"/>
        <end position="136"/>
    </location>
</feature>
<dbReference type="PANTHER" id="PTHR16062">
    <property type="entry name" value="SWI/SNF-RELATED"/>
    <property type="match status" value="1"/>
</dbReference>
<evidence type="ECO:0000256" key="3">
    <source>
        <dbReference type="ARBA" id="ARBA00022853"/>
    </source>
</evidence>
<evidence type="ECO:0000256" key="9">
    <source>
        <dbReference type="SAM" id="MobiDB-lite"/>
    </source>
</evidence>
<feature type="domain" description="Bromo" evidence="10">
    <location>
        <begin position="254"/>
        <end position="333"/>
    </location>
</feature>
<feature type="region of interest" description="Disordered" evidence="9">
    <location>
        <begin position="156"/>
        <end position="229"/>
    </location>
</feature>
<feature type="region of interest" description="Disordered" evidence="9">
    <location>
        <begin position="350"/>
        <end position="438"/>
    </location>
</feature>
<comment type="subcellular location">
    <subcellularLocation>
        <location evidence="1">Nucleus</location>
    </subcellularLocation>
</comment>
<dbReference type="CDD" id="cd04369">
    <property type="entry name" value="Bromodomain"/>
    <property type="match status" value="2"/>
</dbReference>
<keyword evidence="7" id="KW-0539">Nucleus</keyword>
<dbReference type="InterPro" id="IPR036427">
    <property type="entry name" value="Bromodomain-like_sf"/>
</dbReference>
<dbReference type="FunFam" id="1.20.920.10:FF:000083">
    <property type="entry name" value="WGS project CABT00000000 data, contig 2.8"/>
    <property type="match status" value="1"/>
</dbReference>
<dbReference type="EMBL" id="JAAQHG020000031">
    <property type="protein sequence ID" value="KAL1583800.1"/>
    <property type="molecule type" value="Genomic_DNA"/>
</dbReference>
<dbReference type="Pfam" id="PF00439">
    <property type="entry name" value="Bromodomain"/>
    <property type="match status" value="2"/>
</dbReference>
<feature type="compositionally biased region" description="Polar residues" evidence="9">
    <location>
        <begin position="372"/>
        <end position="399"/>
    </location>
</feature>
<feature type="region of interest" description="Disordered" evidence="9">
    <location>
        <begin position="471"/>
        <end position="496"/>
    </location>
</feature>
<dbReference type="Gene3D" id="1.20.920.10">
    <property type="entry name" value="Bromodomain-like"/>
    <property type="match status" value="2"/>
</dbReference>
<feature type="compositionally biased region" description="Polar residues" evidence="9">
    <location>
        <begin position="483"/>
        <end position="496"/>
    </location>
</feature>
<evidence type="ECO:0000259" key="10">
    <source>
        <dbReference type="PROSITE" id="PS50014"/>
    </source>
</evidence>
<dbReference type="PANTHER" id="PTHR16062:SF19">
    <property type="entry name" value="PROTEIN POLYBROMO-1"/>
    <property type="match status" value="1"/>
</dbReference>
<dbReference type="PRINTS" id="PR00503">
    <property type="entry name" value="BROMODOMAIN"/>
</dbReference>
<proteinExistence type="predicted"/>
<keyword evidence="2" id="KW-0677">Repeat</keyword>
<dbReference type="SUPFAM" id="SSF47370">
    <property type="entry name" value="Bromodomain"/>
    <property type="match status" value="2"/>
</dbReference>